<dbReference type="PANTHER" id="PTHR13504:SF38">
    <property type="entry name" value="FIDO DOMAIN-CONTAINING PROTEIN"/>
    <property type="match status" value="1"/>
</dbReference>
<dbReference type="AlphaFoldDB" id="A0A227KD26"/>
<feature type="site" description="Important for autoinhibition of adenylyltransferase activity" evidence="2">
    <location>
        <position position="127"/>
    </location>
</feature>
<accession>A0A227KD26</accession>
<evidence type="ECO:0000313" key="5">
    <source>
        <dbReference type="Proteomes" id="UP000214610"/>
    </source>
</evidence>
<organism evidence="4 5">
    <name type="scientific">Turicimonas muris</name>
    <dbReference type="NCBI Taxonomy" id="1796652"/>
    <lineage>
        <taxon>Bacteria</taxon>
        <taxon>Pseudomonadati</taxon>
        <taxon>Pseudomonadota</taxon>
        <taxon>Betaproteobacteria</taxon>
        <taxon>Burkholderiales</taxon>
        <taxon>Sutterellaceae</taxon>
        <taxon>Turicimonas</taxon>
    </lineage>
</organism>
<evidence type="ECO:0000256" key="2">
    <source>
        <dbReference type="PIRSR" id="PIRSR640198-3"/>
    </source>
</evidence>
<sequence length="320" mass="37515">MAEKLGSNISKTSAYRLVKELVQKQRIELKGAGRNSVYSLSDYGRLFGRFDVESYFENENRKVLNTFNFRIFELLEQNQVFRDEEIRKLYDREREFELRMKSLPKIARQKEMERLVIDLSWKSSQIEGNTYSLLETEALLKDAREAKGKSKTEALMILNHKKALSYILENPDFFDKLTVSKIEDIHYLLTKNMGVTRNVRSFRVGITGTSYTPLDNSFQISEALEQTCRLINDKKNILEKAFLALVLISYIQPFEDGNKRTSRIISNAVLLANSYCPISFRTVEPIDYRYATLLFYEQNNLSELKQMFIEQFEFSTSNYF</sequence>
<evidence type="ECO:0000313" key="4">
    <source>
        <dbReference type="EMBL" id="OXE44565.1"/>
    </source>
</evidence>
<dbReference type="Pfam" id="PF02661">
    <property type="entry name" value="Fic"/>
    <property type="match status" value="1"/>
</dbReference>
<proteinExistence type="predicted"/>
<evidence type="ECO:0000256" key="1">
    <source>
        <dbReference type="PIRSR" id="PIRSR640198-2"/>
    </source>
</evidence>
<gene>
    <name evidence="4" type="ORF">ADH67_11835</name>
</gene>
<dbReference type="SUPFAM" id="SSF140931">
    <property type="entry name" value="Fic-like"/>
    <property type="match status" value="1"/>
</dbReference>
<name>A0A227KD26_9BURK</name>
<comment type="caution">
    <text evidence="4">The sequence shown here is derived from an EMBL/GenBank/DDBJ whole genome shotgun (WGS) entry which is preliminary data.</text>
</comment>
<keyword evidence="1" id="KW-0547">Nucleotide-binding</keyword>
<keyword evidence="1" id="KW-0067">ATP-binding</keyword>
<dbReference type="GO" id="GO:0005524">
    <property type="term" value="F:ATP binding"/>
    <property type="evidence" value="ECO:0007669"/>
    <property type="project" value="UniProtKB-KW"/>
</dbReference>
<dbReference type="PANTHER" id="PTHR13504">
    <property type="entry name" value="FIDO DOMAIN-CONTAINING PROTEIN DDB_G0283145"/>
    <property type="match status" value="1"/>
</dbReference>
<keyword evidence="5" id="KW-1185">Reference proteome</keyword>
<dbReference type="InterPro" id="IPR040198">
    <property type="entry name" value="Fido_containing"/>
</dbReference>
<feature type="binding site" evidence="1">
    <location>
        <begin position="256"/>
        <end position="263"/>
    </location>
    <ligand>
        <name>ATP</name>
        <dbReference type="ChEBI" id="CHEBI:30616"/>
    </ligand>
</feature>
<feature type="domain" description="Fido" evidence="3">
    <location>
        <begin position="177"/>
        <end position="310"/>
    </location>
</feature>
<dbReference type="InterPro" id="IPR003812">
    <property type="entry name" value="Fido"/>
</dbReference>
<dbReference type="PROSITE" id="PS51459">
    <property type="entry name" value="FIDO"/>
    <property type="match status" value="1"/>
</dbReference>
<protein>
    <submittedName>
        <fullName evidence="4">Cell filamentation protein Fic</fullName>
    </submittedName>
</protein>
<dbReference type="EMBL" id="NHMP01000010">
    <property type="protein sequence ID" value="OXE44565.1"/>
    <property type="molecule type" value="Genomic_DNA"/>
</dbReference>
<reference evidence="5" key="1">
    <citation type="submission" date="2017-05" db="EMBL/GenBank/DDBJ databases">
        <title>Improved OligoMM genomes.</title>
        <authorList>
            <person name="Garzetti D."/>
        </authorList>
    </citation>
    <scope>NUCLEOTIDE SEQUENCE [LARGE SCALE GENOMIC DNA]</scope>
    <source>
        <strain evidence="5">YL45</strain>
    </source>
</reference>
<evidence type="ECO:0000259" key="3">
    <source>
        <dbReference type="PROSITE" id="PS51459"/>
    </source>
</evidence>
<dbReference type="Gene3D" id="1.10.3290.10">
    <property type="entry name" value="Fido-like domain"/>
    <property type="match status" value="1"/>
</dbReference>
<dbReference type="InterPro" id="IPR036597">
    <property type="entry name" value="Fido-like_dom_sf"/>
</dbReference>
<dbReference type="Proteomes" id="UP000214610">
    <property type="component" value="Unassembled WGS sequence"/>
</dbReference>